<dbReference type="Gene3D" id="2.130.10.10">
    <property type="entry name" value="YVTN repeat-like/Quinoprotein amine dehydrogenase"/>
    <property type="match status" value="1"/>
</dbReference>
<evidence type="ECO:0000259" key="3">
    <source>
        <dbReference type="PROSITE" id="PS50181"/>
    </source>
</evidence>
<evidence type="ECO:0000313" key="5">
    <source>
        <dbReference type="Proteomes" id="UP000279259"/>
    </source>
</evidence>
<dbReference type="Pfam" id="PF12937">
    <property type="entry name" value="F-box-like"/>
    <property type="match status" value="1"/>
</dbReference>
<dbReference type="PROSITE" id="PS50181">
    <property type="entry name" value="FBOX"/>
    <property type="match status" value="1"/>
</dbReference>
<feature type="compositionally biased region" description="Basic and acidic residues" evidence="2">
    <location>
        <begin position="1"/>
        <end position="11"/>
    </location>
</feature>
<dbReference type="STRING" id="1890683.A0A427Y3K2"/>
<evidence type="ECO:0000313" key="4">
    <source>
        <dbReference type="EMBL" id="RSH85660.1"/>
    </source>
</evidence>
<dbReference type="SMART" id="SM00256">
    <property type="entry name" value="FBOX"/>
    <property type="match status" value="1"/>
</dbReference>
<keyword evidence="5" id="KW-1185">Reference proteome</keyword>
<accession>A0A427Y3K2</accession>
<feature type="region of interest" description="Disordered" evidence="2">
    <location>
        <begin position="1"/>
        <end position="53"/>
    </location>
</feature>
<feature type="compositionally biased region" description="Basic residues" evidence="2">
    <location>
        <begin position="37"/>
        <end position="50"/>
    </location>
</feature>
<dbReference type="OrthoDB" id="429520at2759"/>
<dbReference type="InterPro" id="IPR001810">
    <property type="entry name" value="F-box_dom"/>
</dbReference>
<dbReference type="InterPro" id="IPR036047">
    <property type="entry name" value="F-box-like_dom_sf"/>
</dbReference>
<proteinExistence type="predicted"/>
<dbReference type="InterPro" id="IPR039123">
    <property type="entry name" value="PPTC7"/>
</dbReference>
<name>A0A427Y3K2_9TREE</name>
<dbReference type="GO" id="GO:0004722">
    <property type="term" value="F:protein serine/threonine phosphatase activity"/>
    <property type="evidence" value="ECO:0007669"/>
    <property type="project" value="TreeGrafter"/>
</dbReference>
<feature type="region of interest" description="Disordered" evidence="2">
    <location>
        <begin position="818"/>
        <end position="843"/>
    </location>
</feature>
<evidence type="ECO:0000256" key="1">
    <source>
        <dbReference type="PROSITE-ProRule" id="PRU00221"/>
    </source>
</evidence>
<dbReference type="Proteomes" id="UP000279259">
    <property type="component" value="Unassembled WGS sequence"/>
</dbReference>
<dbReference type="InterPro" id="IPR001680">
    <property type="entry name" value="WD40_rpt"/>
</dbReference>
<dbReference type="InterPro" id="IPR036457">
    <property type="entry name" value="PPM-type-like_dom_sf"/>
</dbReference>
<dbReference type="PANTHER" id="PTHR12320:SF1">
    <property type="entry name" value="PROTEIN PHOSPHATASE PTC7 HOMOLOG"/>
    <property type="match status" value="1"/>
</dbReference>
<protein>
    <recommendedName>
        <fullName evidence="3">F-box domain-containing protein</fullName>
    </recommendedName>
</protein>
<dbReference type="Gene3D" id="3.60.40.10">
    <property type="entry name" value="PPM-type phosphatase domain"/>
    <property type="match status" value="1"/>
</dbReference>
<dbReference type="SUPFAM" id="SSF81606">
    <property type="entry name" value="PP2C-like"/>
    <property type="match status" value="1"/>
</dbReference>
<comment type="caution">
    <text evidence="4">The sequence shown here is derived from an EMBL/GenBank/DDBJ whole genome shotgun (WGS) entry which is preliminary data.</text>
</comment>
<feature type="domain" description="F-box" evidence="3">
    <location>
        <begin position="59"/>
        <end position="104"/>
    </location>
</feature>
<organism evidence="4 5">
    <name type="scientific">Saitozyma podzolica</name>
    <dbReference type="NCBI Taxonomy" id="1890683"/>
    <lineage>
        <taxon>Eukaryota</taxon>
        <taxon>Fungi</taxon>
        <taxon>Dikarya</taxon>
        <taxon>Basidiomycota</taxon>
        <taxon>Agaricomycotina</taxon>
        <taxon>Tremellomycetes</taxon>
        <taxon>Tremellales</taxon>
        <taxon>Trimorphomycetaceae</taxon>
        <taxon>Saitozyma</taxon>
    </lineage>
</organism>
<dbReference type="SUPFAM" id="SSF50978">
    <property type="entry name" value="WD40 repeat-like"/>
    <property type="match status" value="1"/>
</dbReference>
<feature type="region of interest" description="Disordered" evidence="2">
    <location>
        <begin position="573"/>
        <end position="599"/>
    </location>
</feature>
<feature type="repeat" description="WD" evidence="1">
    <location>
        <begin position="287"/>
        <end position="329"/>
    </location>
</feature>
<dbReference type="SUPFAM" id="SSF81383">
    <property type="entry name" value="F-box domain"/>
    <property type="match status" value="1"/>
</dbReference>
<dbReference type="PROSITE" id="PS50082">
    <property type="entry name" value="WD_REPEATS_2"/>
    <property type="match status" value="1"/>
</dbReference>
<dbReference type="InterPro" id="IPR015943">
    <property type="entry name" value="WD40/YVTN_repeat-like_dom_sf"/>
</dbReference>
<dbReference type="PANTHER" id="PTHR12320">
    <property type="entry name" value="PROTEIN PHOSPHATASE 2C"/>
    <property type="match status" value="1"/>
</dbReference>
<evidence type="ECO:0000256" key="2">
    <source>
        <dbReference type="SAM" id="MobiDB-lite"/>
    </source>
</evidence>
<dbReference type="InterPro" id="IPR036322">
    <property type="entry name" value="WD40_repeat_dom_sf"/>
</dbReference>
<sequence length="1029" mass="112496">MQPDDTSHDQTEQPADTETLSPPPSHEPLQDADAPPSRRKRSPKGKHRRPQPLDEVSGECYLLTLPVDVLQVLLSRIPPRSLLALSATCRSIRLLLDETVWRQSYVNRFLYDGAAREDSVKDEVRVLVQPCGPAGRGWRRESLAREAMIDRWTNSKTPPMIHYPPVGLIHSLSLSYPPPVVTDTPPRTQRERYEALAPRLPPYVLSAGLDVGVVRSDPLTAKVSKGFWSPTGFHLRPHHDFPPSAMYLPSRNQSHVLWGLLAGDVVHTSVRSAQKGRASHSVFSKPGYSHEGAVLDIHSSDPEGNVFVTAGEDGRVKLWRLESGKRGHIACVWTSGFATAQENRSDAIKLRQAQRPDPVILARCDADVLAGVTEDGDLRVWLEIGGTVREIRVDVGEGKVKQMELQGTSVLIRHDRSEAFARYDIGEEINVTHYDAGTPITSLEAFLQPSLAITTPSTASFGRLVIGGDDAGGVHIWSWDGGGAPVRSWRAAKGRITAIDYSHDGYISIFDPLPSPPLLLRSFLANHLSSADATVAASDRFDARYYTVNRLILENDLVVASIGRKVFAWRAGTAKGRQAGKKDTRRPSGGRGEFKAGGSRGLDMKALHREAEDDHEEIRQHNAANRVPNRRETQELEAMEHLGLDGGDEALHFTPFPPHLAAPRIIAMVRATSLLLRTLHTPPVSHTPSRSPLIYSLGLSYASKSSPPFVPPNARPDGTGFAGKPSKVGRWVDEMLSLRAGRGELQGGIEGVGARRHKWLRDGGVQERISSLWLKGEDPPRRVRRSRWLGTAIRPGPILPVAHAPLRPLRDLVAQQPAVGGAEEGVRGGVGRGQRGGRERDGCGCELGESGELRGVNLGDSGATILREDQPIYTTPVQTHYFNCPLQLTKAPPGGGDGLAKDLPEHGYNFRHDLQPGDAVILYTDGLSDNLPTAHLPLLSARISSLLSLPTNAHLSPQDRADERARLLADVLLAYGRMAMARTGTEVDSEGRPGWKTPFEEEAARNGYRYLGGKVDDITVLTAVVSERL</sequence>
<reference evidence="4 5" key="1">
    <citation type="submission" date="2018-11" db="EMBL/GenBank/DDBJ databases">
        <title>Genome sequence of Saitozyma podzolica DSM 27192.</title>
        <authorList>
            <person name="Aliyu H."/>
            <person name="Gorte O."/>
            <person name="Ochsenreither K."/>
        </authorList>
    </citation>
    <scope>NUCLEOTIDE SEQUENCE [LARGE SCALE GENOMIC DNA]</scope>
    <source>
        <strain evidence="4 5">DSM 27192</strain>
    </source>
</reference>
<gene>
    <name evidence="4" type="ORF">EHS25_003800</name>
</gene>
<dbReference type="EMBL" id="RSCD01000019">
    <property type="protein sequence ID" value="RSH85660.1"/>
    <property type="molecule type" value="Genomic_DNA"/>
</dbReference>
<dbReference type="AlphaFoldDB" id="A0A427Y3K2"/>
<keyword evidence="1" id="KW-0853">WD repeat</keyword>